<dbReference type="InterPro" id="IPR050561">
    <property type="entry name" value="PTP"/>
</dbReference>
<dbReference type="Gene3D" id="3.90.190.10">
    <property type="entry name" value="Protein tyrosine phosphatase superfamily"/>
    <property type="match status" value="1"/>
</dbReference>
<evidence type="ECO:0000259" key="3">
    <source>
        <dbReference type="PROSITE" id="PS50054"/>
    </source>
</evidence>
<proteinExistence type="predicted"/>
<dbReference type="InterPro" id="IPR029021">
    <property type="entry name" value="Prot-tyrosine_phosphatase-like"/>
</dbReference>
<keyword evidence="2" id="KW-0904">Protein phosphatase</keyword>
<evidence type="ECO:0000313" key="5">
    <source>
        <dbReference type="EMBL" id="ADY01166.1"/>
    </source>
</evidence>
<reference evidence="5 6" key="1">
    <citation type="journal article" date="2011" name="J. Bacteriol.">
        <title>Complete genome sequence of 'Vulcanisaeta moutnovskia' strain 768-28, a novel member of the hyperthermophilic crenarchaeal genus vulcanisaeta.</title>
        <authorList>
            <person name="Gumerov V.M."/>
            <person name="Mardanov A.V."/>
            <person name="Beletsky A.V."/>
            <person name="Prokofeva M.I."/>
            <person name="Bonch-Osmolovskaya E.A."/>
            <person name="Ravin N.V."/>
            <person name="Skryabin K.G."/>
        </authorList>
    </citation>
    <scope>NUCLEOTIDE SEQUENCE [LARGE SCALE GENOMIC DNA]</scope>
    <source>
        <strain evidence="5 6">768-28</strain>
    </source>
</reference>
<dbReference type="InterPro" id="IPR003595">
    <property type="entry name" value="Tyr_Pase_cat"/>
</dbReference>
<dbReference type="GeneID" id="10288608"/>
<dbReference type="STRING" id="985053.VMUT_0956"/>
<gene>
    <name evidence="5" type="ordered locus">VMUT_0956</name>
</gene>
<dbReference type="InterPro" id="IPR000387">
    <property type="entry name" value="Tyr_Pase_dom"/>
</dbReference>
<feature type="domain" description="Tyrosine specific protein phosphatases" evidence="4">
    <location>
        <begin position="85"/>
        <end position="154"/>
    </location>
</feature>
<dbReference type="InterPro" id="IPR020422">
    <property type="entry name" value="TYR_PHOSPHATASE_DUAL_dom"/>
</dbReference>
<dbReference type="Pfam" id="PF00782">
    <property type="entry name" value="DSPc"/>
    <property type="match status" value="1"/>
</dbReference>
<evidence type="ECO:0000313" key="6">
    <source>
        <dbReference type="Proteomes" id="UP000007485"/>
    </source>
</evidence>
<keyword evidence="1" id="KW-0378">Hydrolase</keyword>
<feature type="domain" description="Tyrosine-protein phosphatase" evidence="3">
    <location>
        <begin position="10"/>
        <end position="172"/>
    </location>
</feature>
<dbReference type="EMBL" id="CP002529">
    <property type="protein sequence ID" value="ADY01166.1"/>
    <property type="molecule type" value="Genomic_DNA"/>
</dbReference>
<accession>F0QXC7</accession>
<dbReference type="SMART" id="SM00195">
    <property type="entry name" value="DSPc"/>
    <property type="match status" value="1"/>
</dbReference>
<dbReference type="eggNOG" id="arCOG03413">
    <property type="taxonomic scope" value="Archaea"/>
</dbReference>
<dbReference type="PROSITE" id="PS50056">
    <property type="entry name" value="TYR_PHOSPHATASE_2"/>
    <property type="match status" value="1"/>
</dbReference>
<name>F0QXC7_VULM7</name>
<dbReference type="PROSITE" id="PS00383">
    <property type="entry name" value="TYR_PHOSPHATASE_1"/>
    <property type="match status" value="1"/>
</dbReference>
<dbReference type="Proteomes" id="UP000007485">
    <property type="component" value="Chromosome"/>
</dbReference>
<keyword evidence="6" id="KW-1185">Reference proteome</keyword>
<organism evidence="5 6">
    <name type="scientific">Vulcanisaeta moutnovskia (strain 768-28)</name>
    <dbReference type="NCBI Taxonomy" id="985053"/>
    <lineage>
        <taxon>Archaea</taxon>
        <taxon>Thermoproteota</taxon>
        <taxon>Thermoprotei</taxon>
        <taxon>Thermoproteales</taxon>
        <taxon>Thermoproteaceae</taxon>
        <taxon>Vulcanisaeta</taxon>
    </lineage>
</organism>
<dbReference type="InterPro" id="IPR000340">
    <property type="entry name" value="Dual-sp_phosphatase_cat-dom"/>
</dbReference>
<dbReference type="AlphaFoldDB" id="F0QXC7"/>
<dbReference type="RefSeq" id="WP_013604328.1">
    <property type="nucleotide sequence ID" value="NC_015151.1"/>
</dbReference>
<dbReference type="KEGG" id="vmo:VMUT_0956"/>
<evidence type="ECO:0000256" key="2">
    <source>
        <dbReference type="ARBA" id="ARBA00022912"/>
    </source>
</evidence>
<dbReference type="SUPFAM" id="SSF52799">
    <property type="entry name" value="(Phosphotyrosine protein) phosphatases II"/>
    <property type="match status" value="1"/>
</dbReference>
<evidence type="ECO:0000256" key="1">
    <source>
        <dbReference type="ARBA" id="ARBA00022801"/>
    </source>
</evidence>
<dbReference type="SMART" id="SM00404">
    <property type="entry name" value="PTPc_motif"/>
    <property type="match status" value="1"/>
</dbReference>
<dbReference type="InterPro" id="IPR016130">
    <property type="entry name" value="Tyr_Pase_AS"/>
</dbReference>
<dbReference type="PROSITE" id="PS50054">
    <property type="entry name" value="TYR_PHOSPHATASE_DUAL"/>
    <property type="match status" value="1"/>
</dbReference>
<dbReference type="GO" id="GO:0004721">
    <property type="term" value="F:phosphoprotein phosphatase activity"/>
    <property type="evidence" value="ECO:0007669"/>
    <property type="project" value="UniProtKB-KW"/>
</dbReference>
<sequence length="174" mass="20105">MMIREAMVKFPYWVIEGALAGSSMPLDEDTVAMWHRMRIRAVVILVEEWEFAMEGWDFHEYINALRKFNMDYLHVPTRDGYSPPEDVLYNIVTWIDKSIMSGKPVLVHCHAGIGRSPTVIAAYLMYRRGLSADDAIEIVSRYNDELTITNEQYLALVAFEHYLRNIKNGSTNTP</sequence>
<dbReference type="FunFam" id="3.90.190.10:FF:000157">
    <property type="entry name" value="Protein-tyrosine phosphatase"/>
    <property type="match status" value="1"/>
</dbReference>
<protein>
    <submittedName>
        <fullName evidence="5">Dual specificity protein phosphatase</fullName>
    </submittedName>
</protein>
<dbReference type="HOGENOM" id="CLU_047330_4_1_2"/>
<dbReference type="PANTHER" id="PTHR23339">
    <property type="entry name" value="TYROSINE SPECIFIC PROTEIN PHOSPHATASE AND DUAL SPECIFICITY PROTEIN PHOSPHATASE"/>
    <property type="match status" value="1"/>
</dbReference>
<evidence type="ECO:0000259" key="4">
    <source>
        <dbReference type="PROSITE" id="PS50056"/>
    </source>
</evidence>